<gene>
    <name evidence="1" type="ORF">PAPOLLO_LOCUS6158</name>
</gene>
<dbReference type="OrthoDB" id="10072016at2759"/>
<sequence>MLHLAVENVKENRMSSGTAEKTFDIPRRTILNKVKECHNKNVGTPTRLSFQEEKSIVQALIAAGEYGCPLTKLDLRLTVFEYLKKK</sequence>
<accession>A0A8S3WHC2</accession>
<dbReference type="AlphaFoldDB" id="A0A8S3WHC2"/>
<reference evidence="1" key="1">
    <citation type="submission" date="2021-04" db="EMBL/GenBank/DDBJ databases">
        <authorList>
            <person name="Tunstrom K."/>
        </authorList>
    </citation>
    <scope>NUCLEOTIDE SEQUENCE</scope>
</reference>
<evidence type="ECO:0000313" key="1">
    <source>
        <dbReference type="EMBL" id="CAG4959452.1"/>
    </source>
</evidence>
<proteinExistence type="predicted"/>
<keyword evidence="2" id="KW-1185">Reference proteome</keyword>
<organism evidence="1 2">
    <name type="scientific">Parnassius apollo</name>
    <name type="common">Apollo butterfly</name>
    <name type="synonym">Papilio apollo</name>
    <dbReference type="NCBI Taxonomy" id="110799"/>
    <lineage>
        <taxon>Eukaryota</taxon>
        <taxon>Metazoa</taxon>
        <taxon>Ecdysozoa</taxon>
        <taxon>Arthropoda</taxon>
        <taxon>Hexapoda</taxon>
        <taxon>Insecta</taxon>
        <taxon>Pterygota</taxon>
        <taxon>Neoptera</taxon>
        <taxon>Endopterygota</taxon>
        <taxon>Lepidoptera</taxon>
        <taxon>Glossata</taxon>
        <taxon>Ditrysia</taxon>
        <taxon>Papilionoidea</taxon>
        <taxon>Papilionidae</taxon>
        <taxon>Parnassiinae</taxon>
        <taxon>Parnassini</taxon>
        <taxon>Parnassius</taxon>
        <taxon>Parnassius</taxon>
    </lineage>
</organism>
<evidence type="ECO:0000313" key="2">
    <source>
        <dbReference type="Proteomes" id="UP000691718"/>
    </source>
</evidence>
<protein>
    <submittedName>
        <fullName evidence="1">(apollo) hypothetical protein</fullName>
    </submittedName>
</protein>
<comment type="caution">
    <text evidence="1">The sequence shown here is derived from an EMBL/GenBank/DDBJ whole genome shotgun (WGS) entry which is preliminary data.</text>
</comment>
<dbReference type="Proteomes" id="UP000691718">
    <property type="component" value="Unassembled WGS sequence"/>
</dbReference>
<name>A0A8S3WHC2_PARAO</name>
<dbReference type="EMBL" id="CAJQZP010000397">
    <property type="protein sequence ID" value="CAG4959452.1"/>
    <property type="molecule type" value="Genomic_DNA"/>
</dbReference>